<dbReference type="OrthoDB" id="2193507at2759"/>
<evidence type="ECO:0000313" key="2">
    <source>
        <dbReference type="Proteomes" id="UP000030655"/>
    </source>
</evidence>
<dbReference type="VEuPathDB" id="MicrosporidiaDB:H312_02718"/>
<dbReference type="Gene3D" id="3.30.420.10">
    <property type="entry name" value="Ribonuclease H-like superfamily/Ribonuclease H"/>
    <property type="match status" value="1"/>
</dbReference>
<dbReference type="InterPro" id="IPR012337">
    <property type="entry name" value="RNaseH-like_sf"/>
</dbReference>
<evidence type="ECO:0000313" key="1">
    <source>
        <dbReference type="EMBL" id="KCZ79890.1"/>
    </source>
</evidence>
<protein>
    <recommendedName>
        <fullName evidence="3">Integrase catalytic domain-containing protein</fullName>
    </recommendedName>
</protein>
<feature type="non-terminal residue" evidence="1">
    <location>
        <position position="1"/>
    </location>
</feature>
<reference evidence="1 2" key="2">
    <citation type="submission" date="2014-03" db="EMBL/GenBank/DDBJ databases">
        <title>The Genome Sequence of Anncaliia algerae insect isolate PRA339.</title>
        <authorList>
            <consortium name="The Broad Institute Genome Sequencing Platform"/>
            <consortium name="The Broad Institute Genome Sequencing Center for Infectious Disease"/>
            <person name="Cuomo C."/>
            <person name="Becnel J."/>
            <person name="Sanscrainte N."/>
            <person name="Walker B."/>
            <person name="Young S.K."/>
            <person name="Zeng Q."/>
            <person name="Gargeya S."/>
            <person name="Fitzgerald M."/>
            <person name="Haas B."/>
            <person name="Abouelleil A."/>
            <person name="Alvarado L."/>
            <person name="Arachchi H.M."/>
            <person name="Berlin A.M."/>
            <person name="Chapman S.B."/>
            <person name="Dewar J."/>
            <person name="Goldberg J."/>
            <person name="Griggs A."/>
            <person name="Gujja S."/>
            <person name="Hansen M."/>
            <person name="Howarth C."/>
            <person name="Imamovic A."/>
            <person name="Larimer J."/>
            <person name="McCowan C."/>
            <person name="Murphy C."/>
            <person name="Neiman D."/>
            <person name="Pearson M."/>
            <person name="Priest M."/>
            <person name="Roberts A."/>
            <person name="Saif S."/>
            <person name="Shea T."/>
            <person name="Sisk P."/>
            <person name="Sykes S."/>
            <person name="Wortman J."/>
            <person name="Nusbaum C."/>
            <person name="Birren B."/>
        </authorList>
    </citation>
    <scope>NUCLEOTIDE SEQUENCE [LARGE SCALE GENOMIC DNA]</scope>
    <source>
        <strain evidence="1 2">PRA339</strain>
    </source>
</reference>
<name>A0A059EY93_9MICR</name>
<dbReference type="SUPFAM" id="SSF53098">
    <property type="entry name" value="Ribonuclease H-like"/>
    <property type="match status" value="1"/>
</dbReference>
<dbReference type="AlphaFoldDB" id="A0A059EY93"/>
<gene>
    <name evidence="1" type="ORF">H312_02718</name>
</gene>
<sequence>VIIYSCGDKKCPSLARFFVKGIEHKFTVPYYHKGNGRVERVNRTLRNALKKAERSPKFCLSEVVKNYNNLNHRGIGMNPTMALAKENWEKY</sequence>
<accession>A0A059EY93</accession>
<dbReference type="EMBL" id="KK365221">
    <property type="protein sequence ID" value="KCZ79890.1"/>
    <property type="molecule type" value="Genomic_DNA"/>
</dbReference>
<organism evidence="1 2">
    <name type="scientific">Anncaliia algerae PRA339</name>
    <dbReference type="NCBI Taxonomy" id="1288291"/>
    <lineage>
        <taxon>Eukaryota</taxon>
        <taxon>Fungi</taxon>
        <taxon>Fungi incertae sedis</taxon>
        <taxon>Microsporidia</taxon>
        <taxon>Tubulinosematoidea</taxon>
        <taxon>Tubulinosematidae</taxon>
        <taxon>Anncaliia</taxon>
    </lineage>
</organism>
<keyword evidence="2" id="KW-1185">Reference proteome</keyword>
<evidence type="ECO:0008006" key="3">
    <source>
        <dbReference type="Google" id="ProtNLM"/>
    </source>
</evidence>
<reference evidence="2" key="1">
    <citation type="submission" date="2013-02" db="EMBL/GenBank/DDBJ databases">
        <authorList>
            <consortium name="The Broad Institute Genome Sequencing Platform"/>
            <person name="Cuomo C."/>
            <person name="Becnel J."/>
            <person name="Sanscrainte N."/>
            <person name="Walker B."/>
            <person name="Young S.K."/>
            <person name="Zeng Q."/>
            <person name="Gargeya S."/>
            <person name="Fitzgerald M."/>
            <person name="Haas B."/>
            <person name="Abouelleil A."/>
            <person name="Alvarado L."/>
            <person name="Arachchi H.M."/>
            <person name="Berlin A.M."/>
            <person name="Chapman S.B."/>
            <person name="Dewar J."/>
            <person name="Goldberg J."/>
            <person name="Griggs A."/>
            <person name="Gujja S."/>
            <person name="Hansen M."/>
            <person name="Howarth C."/>
            <person name="Imamovic A."/>
            <person name="Larimer J."/>
            <person name="McCowan C."/>
            <person name="Murphy C."/>
            <person name="Neiman D."/>
            <person name="Pearson M."/>
            <person name="Priest M."/>
            <person name="Roberts A."/>
            <person name="Saif S."/>
            <person name="Shea T."/>
            <person name="Sisk P."/>
            <person name="Sykes S."/>
            <person name="Wortman J."/>
            <person name="Nusbaum C."/>
            <person name="Birren B."/>
        </authorList>
    </citation>
    <scope>NUCLEOTIDE SEQUENCE [LARGE SCALE GENOMIC DNA]</scope>
    <source>
        <strain evidence="2">PRA339</strain>
    </source>
</reference>
<proteinExistence type="predicted"/>
<dbReference type="STRING" id="1288291.A0A059EY93"/>
<dbReference type="InterPro" id="IPR036397">
    <property type="entry name" value="RNaseH_sf"/>
</dbReference>
<dbReference type="HOGENOM" id="CLU_2432762_0_0_1"/>
<dbReference type="GO" id="GO:0003676">
    <property type="term" value="F:nucleic acid binding"/>
    <property type="evidence" value="ECO:0007669"/>
    <property type="project" value="InterPro"/>
</dbReference>
<dbReference type="Proteomes" id="UP000030655">
    <property type="component" value="Unassembled WGS sequence"/>
</dbReference>